<dbReference type="CDD" id="cd10234">
    <property type="entry name" value="ASKHA_NBD_HSP70_DnaK-like"/>
    <property type="match status" value="1"/>
</dbReference>
<accession>A0ABS7XYY0</accession>
<evidence type="ECO:0000256" key="9">
    <source>
        <dbReference type="SAM" id="MobiDB-lite"/>
    </source>
</evidence>
<evidence type="ECO:0000256" key="6">
    <source>
        <dbReference type="ARBA" id="ARBA00023016"/>
    </source>
</evidence>
<dbReference type="Gene3D" id="2.60.34.10">
    <property type="entry name" value="Substrate Binding Domain Of DNAk, Chain A, domain 1"/>
    <property type="match status" value="1"/>
</dbReference>
<dbReference type="InterPro" id="IPR029047">
    <property type="entry name" value="HSP70_peptide-bd_sf"/>
</dbReference>
<comment type="induction">
    <text evidence="7">By stress conditions e.g. heat shock.</text>
</comment>
<sequence length="634" mass="68670">MSKIIGIDLGTTNSCVSVMEGNEPVVIPNAEGKRTTPSVIAFVEGGEIKVGDPAKRQAVTNPQKTVYSIKRFMGNKYSESKKEAERVPYKVVKGDNDTPRVDIDGRLYTPQELSAMILQKMKKTAEDYLGTDVSRAVITVPAYFNDAQRQATKEAGEIAGLKVERIINEPTAAALAYGMDKKGTDQKIVVFDFGGGTHDVSILELGDGVFEVLSTDGDTHLGGDDVDERIIDWLAEEFMKDEDMDLRKDPMALQRLKEAAEKAKIELSSSTQTEINLPYVTATASGPKHLVRTLSRSKFEQLIDDLIKRTIEPCESALKAAGLSKSDIDEIILVGGSTRIPAVQEAVEKFFGKAPSKGVNPDEVVSLGAGIQGGVLTGDVKDVLLLDVTPLSLGIETMGNVMTKLIEANTTIPTKKSQVFSTAADNQPSVEIHVLQGERPMAADNKTIGRFHLDGIPPARRGTPQIEVTFDIDANGIIKVSAEDKATGKKQDIRIEASSGLTEEEIAKMKAEAEANAEADAKAKETAEKLNQADAMIFQTEKQLEEFGDKLSDDKKKPIEDALEELKKAYETKDIAVIEPALEKINEAWKVASEEMYKAQAEAQQGGAQPGPDAGQGDAGETNDVEDVDFEEVK</sequence>
<dbReference type="SUPFAM" id="SSF53067">
    <property type="entry name" value="Actin-like ATPase domain"/>
    <property type="match status" value="2"/>
</dbReference>
<dbReference type="PANTHER" id="PTHR19375">
    <property type="entry name" value="HEAT SHOCK PROTEIN 70KDA"/>
    <property type="match status" value="1"/>
</dbReference>
<proteinExistence type="evidence at transcript level"/>
<name>A0ABS7XYY0_9FLAO</name>
<evidence type="ECO:0000313" key="10">
    <source>
        <dbReference type="EMBL" id="MCA0152859.1"/>
    </source>
</evidence>
<dbReference type="SUPFAM" id="SSF100920">
    <property type="entry name" value="Heat shock protein 70kD (HSP70), peptide-binding domain"/>
    <property type="match status" value="1"/>
</dbReference>
<dbReference type="NCBIfam" id="NF003520">
    <property type="entry name" value="PRK05183.1"/>
    <property type="match status" value="1"/>
</dbReference>
<dbReference type="HAMAP" id="MF_00332">
    <property type="entry name" value="DnaK"/>
    <property type="match status" value="1"/>
</dbReference>
<dbReference type="Gene3D" id="3.90.640.10">
    <property type="entry name" value="Actin, Chain A, domain 4"/>
    <property type="match status" value="1"/>
</dbReference>
<comment type="function">
    <text evidence="7">Acts as a chaperone.</text>
</comment>
<evidence type="ECO:0000256" key="7">
    <source>
        <dbReference type="HAMAP-Rule" id="MF_00332"/>
    </source>
</evidence>
<dbReference type="Gene3D" id="3.30.420.40">
    <property type="match status" value="2"/>
</dbReference>
<feature type="compositionally biased region" description="Acidic residues" evidence="9">
    <location>
        <begin position="621"/>
        <end position="634"/>
    </location>
</feature>
<evidence type="ECO:0000256" key="4">
    <source>
        <dbReference type="ARBA" id="ARBA00022741"/>
    </source>
</evidence>
<dbReference type="InterPro" id="IPR043129">
    <property type="entry name" value="ATPase_NBD"/>
</dbReference>
<dbReference type="InterPro" id="IPR029048">
    <property type="entry name" value="HSP70_C_sf"/>
</dbReference>
<evidence type="ECO:0000256" key="1">
    <source>
        <dbReference type="ARBA" id="ARBA00007381"/>
    </source>
</evidence>
<keyword evidence="7" id="KW-0143">Chaperone</keyword>
<keyword evidence="6 7" id="KW-0346">Stress response</keyword>
<keyword evidence="3 7" id="KW-0597">Phosphoprotein</keyword>
<keyword evidence="5 7" id="KW-0067">ATP-binding</keyword>
<dbReference type="RefSeq" id="WP_224477788.1">
    <property type="nucleotide sequence ID" value="NZ_JAIUJS010000003.1"/>
</dbReference>
<evidence type="ECO:0000256" key="2">
    <source>
        <dbReference type="ARBA" id="ARBA00014415"/>
    </source>
</evidence>
<evidence type="ECO:0000256" key="3">
    <source>
        <dbReference type="ARBA" id="ARBA00022553"/>
    </source>
</evidence>
<comment type="caution">
    <text evidence="10">The sequence shown here is derived from an EMBL/GenBank/DDBJ whole genome shotgun (WGS) entry which is preliminary data.</text>
</comment>
<dbReference type="InterPro" id="IPR018181">
    <property type="entry name" value="Heat_shock_70_CS"/>
</dbReference>
<dbReference type="SUPFAM" id="SSF100934">
    <property type="entry name" value="Heat shock protein 70kD (HSP70), C-terminal subdomain"/>
    <property type="match status" value="1"/>
</dbReference>
<dbReference type="InterPro" id="IPR013126">
    <property type="entry name" value="Hsp_70_fam"/>
</dbReference>
<dbReference type="Gene3D" id="1.20.1270.10">
    <property type="match status" value="1"/>
</dbReference>
<dbReference type="PROSITE" id="PS00329">
    <property type="entry name" value="HSP70_2"/>
    <property type="match status" value="1"/>
</dbReference>
<feature type="region of interest" description="Disordered" evidence="9">
    <location>
        <begin position="597"/>
        <end position="634"/>
    </location>
</feature>
<dbReference type="NCBIfam" id="TIGR02350">
    <property type="entry name" value="prok_dnaK"/>
    <property type="match status" value="1"/>
</dbReference>
<comment type="similarity">
    <text evidence="1 7 8">Belongs to the heat shock protein 70 family.</text>
</comment>
<dbReference type="PRINTS" id="PR00301">
    <property type="entry name" value="HEATSHOCK70"/>
</dbReference>
<dbReference type="PROSITE" id="PS01036">
    <property type="entry name" value="HSP70_3"/>
    <property type="match status" value="1"/>
</dbReference>
<evidence type="ECO:0000256" key="8">
    <source>
        <dbReference type="RuleBase" id="RU003322"/>
    </source>
</evidence>
<dbReference type="PROSITE" id="PS00297">
    <property type="entry name" value="HSP70_1"/>
    <property type="match status" value="1"/>
</dbReference>
<organism evidence="10 11">
    <name type="scientific">Winogradskyella vincentii</name>
    <dbReference type="NCBI Taxonomy" id="2877122"/>
    <lineage>
        <taxon>Bacteria</taxon>
        <taxon>Pseudomonadati</taxon>
        <taxon>Bacteroidota</taxon>
        <taxon>Flavobacteriia</taxon>
        <taxon>Flavobacteriales</taxon>
        <taxon>Flavobacteriaceae</taxon>
        <taxon>Winogradskyella</taxon>
    </lineage>
</organism>
<reference evidence="11" key="1">
    <citation type="submission" date="2023-07" db="EMBL/GenBank/DDBJ databases">
        <authorList>
            <person name="Yue Y."/>
        </authorList>
    </citation>
    <scope>NUCLEOTIDE SEQUENCE [LARGE SCALE GENOMIC DNA]</scope>
    <source>
        <strain evidence="11">2Y89</strain>
    </source>
</reference>
<evidence type="ECO:0000313" key="11">
    <source>
        <dbReference type="Proteomes" id="UP001198402"/>
    </source>
</evidence>
<evidence type="ECO:0000256" key="5">
    <source>
        <dbReference type="ARBA" id="ARBA00022840"/>
    </source>
</evidence>
<gene>
    <name evidence="7 10" type="primary">dnaK</name>
    <name evidence="10" type="ORF">LBV24_06500</name>
</gene>
<dbReference type="NCBIfam" id="NF001413">
    <property type="entry name" value="PRK00290.1"/>
    <property type="match status" value="1"/>
</dbReference>
<feature type="compositionally biased region" description="Low complexity" evidence="9">
    <location>
        <begin position="599"/>
        <end position="620"/>
    </location>
</feature>
<dbReference type="Pfam" id="PF00012">
    <property type="entry name" value="HSP70"/>
    <property type="match status" value="1"/>
</dbReference>
<feature type="modified residue" description="Phosphothreonine; by autocatalysis" evidence="7">
    <location>
        <position position="197"/>
    </location>
</feature>
<dbReference type="Proteomes" id="UP001198402">
    <property type="component" value="Unassembled WGS sequence"/>
</dbReference>
<keyword evidence="4 7" id="KW-0547">Nucleotide-binding</keyword>
<protein>
    <recommendedName>
        <fullName evidence="2 7">Chaperone protein DnaK</fullName>
    </recommendedName>
    <alternativeName>
        <fullName evidence="7">HSP70</fullName>
    </alternativeName>
    <alternativeName>
        <fullName evidence="7">Heat shock 70 kDa protein</fullName>
    </alternativeName>
    <alternativeName>
        <fullName evidence="7">Heat shock protein 70</fullName>
    </alternativeName>
</protein>
<dbReference type="InterPro" id="IPR012725">
    <property type="entry name" value="Chaperone_DnaK"/>
</dbReference>
<dbReference type="EMBL" id="JAIUJS010000003">
    <property type="protein sequence ID" value="MCA0152859.1"/>
    <property type="molecule type" value="Genomic_DNA"/>
</dbReference>
<keyword evidence="11" id="KW-1185">Reference proteome</keyword>